<proteinExistence type="predicted"/>
<dbReference type="AlphaFoldDB" id="A0A6H5IU83"/>
<gene>
    <name evidence="1" type="ORF">TBRA_LOCUS12284</name>
</gene>
<reference evidence="1 2" key="1">
    <citation type="submission" date="2020-02" db="EMBL/GenBank/DDBJ databases">
        <authorList>
            <person name="Ferguson B K."/>
        </authorList>
    </citation>
    <scope>NUCLEOTIDE SEQUENCE [LARGE SCALE GENOMIC DNA]</scope>
</reference>
<protein>
    <submittedName>
        <fullName evidence="1">Uncharacterized protein</fullName>
    </submittedName>
</protein>
<organism evidence="1 2">
    <name type="scientific">Trichogramma brassicae</name>
    <dbReference type="NCBI Taxonomy" id="86971"/>
    <lineage>
        <taxon>Eukaryota</taxon>
        <taxon>Metazoa</taxon>
        <taxon>Ecdysozoa</taxon>
        <taxon>Arthropoda</taxon>
        <taxon>Hexapoda</taxon>
        <taxon>Insecta</taxon>
        <taxon>Pterygota</taxon>
        <taxon>Neoptera</taxon>
        <taxon>Endopterygota</taxon>
        <taxon>Hymenoptera</taxon>
        <taxon>Apocrita</taxon>
        <taxon>Proctotrupomorpha</taxon>
        <taxon>Chalcidoidea</taxon>
        <taxon>Trichogrammatidae</taxon>
        <taxon>Trichogramma</taxon>
    </lineage>
</organism>
<dbReference type="Proteomes" id="UP000479190">
    <property type="component" value="Unassembled WGS sequence"/>
</dbReference>
<name>A0A6H5IU83_9HYME</name>
<evidence type="ECO:0000313" key="1">
    <source>
        <dbReference type="EMBL" id="CAB0040586.1"/>
    </source>
</evidence>
<sequence length="82" mass="9080">MKSSYETSWRELVYIHTHTHIHMSTRRVREVNEAEILGSNVALILLASRGLSSPMCTCVRVYLSPLCNSSSSSSSRSSGCSM</sequence>
<keyword evidence="2" id="KW-1185">Reference proteome</keyword>
<dbReference type="EMBL" id="CADCXV010001037">
    <property type="protein sequence ID" value="CAB0040586.1"/>
    <property type="molecule type" value="Genomic_DNA"/>
</dbReference>
<evidence type="ECO:0000313" key="2">
    <source>
        <dbReference type="Proteomes" id="UP000479190"/>
    </source>
</evidence>
<accession>A0A6H5IU83</accession>